<comment type="subcellular location">
    <subcellularLocation>
        <location evidence="1">Cell membrane</location>
        <topology evidence="1">Multi-pass membrane protein</topology>
    </subcellularLocation>
</comment>
<feature type="domain" description="Major facilitator superfamily (MFS) profile" evidence="8">
    <location>
        <begin position="14"/>
        <end position="414"/>
    </location>
</feature>
<evidence type="ECO:0000259" key="8">
    <source>
        <dbReference type="PROSITE" id="PS50850"/>
    </source>
</evidence>
<dbReference type="InterPro" id="IPR036259">
    <property type="entry name" value="MFS_trans_sf"/>
</dbReference>
<dbReference type="SUPFAM" id="SSF103473">
    <property type="entry name" value="MFS general substrate transporter"/>
    <property type="match status" value="1"/>
</dbReference>
<dbReference type="KEGG" id="sphv:F9278_21495"/>
<evidence type="ECO:0000256" key="7">
    <source>
        <dbReference type="SAM" id="Phobius"/>
    </source>
</evidence>
<feature type="transmembrane region" description="Helical" evidence="7">
    <location>
        <begin position="81"/>
        <end position="99"/>
    </location>
</feature>
<feature type="transmembrane region" description="Helical" evidence="7">
    <location>
        <begin position="361"/>
        <end position="380"/>
    </location>
</feature>
<feature type="transmembrane region" description="Helical" evidence="7">
    <location>
        <begin position="7"/>
        <end position="27"/>
    </location>
</feature>
<keyword evidence="10" id="KW-1185">Reference proteome</keyword>
<feature type="transmembrane region" description="Helical" evidence="7">
    <location>
        <begin position="270"/>
        <end position="290"/>
    </location>
</feature>
<keyword evidence="4 7" id="KW-1133">Transmembrane helix</keyword>
<evidence type="ECO:0000256" key="5">
    <source>
        <dbReference type="ARBA" id="ARBA00023136"/>
    </source>
</evidence>
<feature type="transmembrane region" description="Helical" evidence="7">
    <location>
        <begin position="326"/>
        <end position="349"/>
    </location>
</feature>
<gene>
    <name evidence="9" type="ORF">F9278_21495</name>
</gene>
<dbReference type="Pfam" id="PF07690">
    <property type="entry name" value="MFS_1"/>
    <property type="match status" value="1"/>
</dbReference>
<feature type="region of interest" description="Disordered" evidence="6">
    <location>
        <begin position="414"/>
        <end position="450"/>
    </location>
</feature>
<dbReference type="PANTHER" id="PTHR43124:SF3">
    <property type="entry name" value="CHLORAMPHENICOL EFFLUX PUMP RV0191"/>
    <property type="match status" value="1"/>
</dbReference>
<dbReference type="GO" id="GO:0022857">
    <property type="term" value="F:transmembrane transporter activity"/>
    <property type="evidence" value="ECO:0007669"/>
    <property type="project" value="InterPro"/>
</dbReference>
<dbReference type="CDD" id="cd17324">
    <property type="entry name" value="MFS_NepI_like"/>
    <property type="match status" value="1"/>
</dbReference>
<feature type="transmembrane region" description="Helical" evidence="7">
    <location>
        <begin position="168"/>
        <end position="185"/>
    </location>
</feature>
<evidence type="ECO:0000256" key="6">
    <source>
        <dbReference type="SAM" id="MobiDB-lite"/>
    </source>
</evidence>
<feature type="region of interest" description="Disordered" evidence="6">
    <location>
        <begin position="193"/>
        <end position="221"/>
    </location>
</feature>
<accession>A0A5P8KI60</accession>
<feature type="transmembrane region" description="Helical" evidence="7">
    <location>
        <begin position="47"/>
        <end position="69"/>
    </location>
</feature>
<reference evidence="9 10" key="1">
    <citation type="submission" date="2019-10" db="EMBL/GenBank/DDBJ databases">
        <title>Streptomyces sp. strain GY16 isolated from leaves of Broussonetia papyrifera.</title>
        <authorList>
            <person name="Mo P."/>
        </authorList>
    </citation>
    <scope>NUCLEOTIDE SEQUENCE [LARGE SCALE GENOMIC DNA]</scope>
    <source>
        <strain evidence="9 10">GY16</strain>
    </source>
</reference>
<feature type="transmembrane region" description="Helical" evidence="7">
    <location>
        <begin position="302"/>
        <end position="320"/>
    </location>
</feature>
<evidence type="ECO:0000313" key="9">
    <source>
        <dbReference type="EMBL" id="QFR02705.1"/>
    </source>
</evidence>
<dbReference type="AlphaFoldDB" id="A0A5P8KI60"/>
<keyword evidence="3 7" id="KW-0812">Transmembrane</keyword>
<feature type="transmembrane region" description="Helical" evidence="7">
    <location>
        <begin position="105"/>
        <end position="126"/>
    </location>
</feature>
<evidence type="ECO:0000256" key="1">
    <source>
        <dbReference type="ARBA" id="ARBA00004651"/>
    </source>
</evidence>
<dbReference type="InterPro" id="IPR011701">
    <property type="entry name" value="MFS"/>
</dbReference>
<protein>
    <submittedName>
        <fullName evidence="9">MFS transporter</fullName>
    </submittedName>
</protein>
<dbReference type="PROSITE" id="PS50850">
    <property type="entry name" value="MFS"/>
    <property type="match status" value="1"/>
</dbReference>
<dbReference type="EMBL" id="CP045096">
    <property type="protein sequence ID" value="QFR02705.1"/>
    <property type="molecule type" value="Genomic_DNA"/>
</dbReference>
<keyword evidence="2" id="KW-1003">Cell membrane</keyword>
<organism evidence="9 10">
    <name type="scientific">Streptomyces phaeolivaceus</name>
    <dbReference type="NCBI Taxonomy" id="2653200"/>
    <lineage>
        <taxon>Bacteria</taxon>
        <taxon>Bacillati</taxon>
        <taxon>Actinomycetota</taxon>
        <taxon>Actinomycetes</taxon>
        <taxon>Kitasatosporales</taxon>
        <taxon>Streptomycetaceae</taxon>
        <taxon>Streptomyces</taxon>
    </lineage>
</organism>
<dbReference type="Gene3D" id="1.20.1250.20">
    <property type="entry name" value="MFS general substrate transporter like domains"/>
    <property type="match status" value="1"/>
</dbReference>
<feature type="transmembrane region" description="Helical" evidence="7">
    <location>
        <begin position="386"/>
        <end position="405"/>
    </location>
</feature>
<sequence>MDGGQRAAGFPLLTVLALMAGIFAVGSEELVVSPLLPDMSESFDTSVAVMGLSVSVYGVCTAIGALIFAPLGDRMSRRVGLVTGMTVFVAGTLLCASAGSLGMFFAGRALAGLATGAFVPTAYAFVGDQIPYRHRARAMGIVVSSWSLSLVLGVPMGDFVGQRVGWRWTFGLLTVLGVLVIGVLFRAGGRARPAPGGPSGTQDGAAPAPDDSVGTPARQGDGGWSRSVVQAFRAPKVLVYVLATFLNMLGFYGMYTYLGSALQYRFGDESSSTSLMILLYGLGFATSFVTGKWADDLGKERVLVGLLAGLVPALAVIPLVDHLTPLLVLCLFLWGAMQSLVVTLLSTLLSECSPGHRGTILAFYTLATNLAVALGAALLGPLFTEYGFSAVGFVCAGITLAACGLSQWARGRDAGTPAEDHRAGPLTEDHRAELLTEDRRVEAADREDRP</sequence>
<proteinExistence type="predicted"/>
<name>A0A5P8KI60_9ACTN</name>
<evidence type="ECO:0000256" key="2">
    <source>
        <dbReference type="ARBA" id="ARBA00022475"/>
    </source>
</evidence>
<dbReference type="InterPro" id="IPR020846">
    <property type="entry name" value="MFS_dom"/>
</dbReference>
<dbReference type="GO" id="GO:0005886">
    <property type="term" value="C:plasma membrane"/>
    <property type="evidence" value="ECO:0007669"/>
    <property type="project" value="UniProtKB-SubCell"/>
</dbReference>
<keyword evidence="5 7" id="KW-0472">Membrane</keyword>
<feature type="transmembrane region" description="Helical" evidence="7">
    <location>
        <begin position="138"/>
        <end position="156"/>
    </location>
</feature>
<dbReference type="Proteomes" id="UP000327294">
    <property type="component" value="Chromosome"/>
</dbReference>
<dbReference type="InterPro" id="IPR050189">
    <property type="entry name" value="MFS_Efflux_Transporters"/>
</dbReference>
<evidence type="ECO:0000256" key="4">
    <source>
        <dbReference type="ARBA" id="ARBA00022989"/>
    </source>
</evidence>
<feature type="transmembrane region" description="Helical" evidence="7">
    <location>
        <begin position="237"/>
        <end position="258"/>
    </location>
</feature>
<evidence type="ECO:0000256" key="3">
    <source>
        <dbReference type="ARBA" id="ARBA00022692"/>
    </source>
</evidence>
<dbReference type="PANTHER" id="PTHR43124">
    <property type="entry name" value="PURINE EFFLUX PUMP PBUE"/>
    <property type="match status" value="1"/>
</dbReference>
<evidence type="ECO:0000313" key="10">
    <source>
        <dbReference type="Proteomes" id="UP000327294"/>
    </source>
</evidence>